<evidence type="ECO:0008006" key="4">
    <source>
        <dbReference type="Google" id="ProtNLM"/>
    </source>
</evidence>
<dbReference type="PATRIC" id="fig|1341181.4.peg.1006"/>
<proteinExistence type="predicted"/>
<dbReference type="EMBL" id="AVGG01000003">
    <property type="protein sequence ID" value="ESU28982.1"/>
    <property type="molecule type" value="Genomic_DNA"/>
</dbReference>
<organism evidence="2 3">
    <name type="scientific">Flavobacterium limnosediminis JC2902</name>
    <dbReference type="NCBI Taxonomy" id="1341181"/>
    <lineage>
        <taxon>Bacteria</taxon>
        <taxon>Pseudomonadati</taxon>
        <taxon>Bacteroidota</taxon>
        <taxon>Flavobacteriia</taxon>
        <taxon>Flavobacteriales</taxon>
        <taxon>Flavobacteriaceae</taxon>
        <taxon>Flavobacterium</taxon>
    </lineage>
</organism>
<keyword evidence="1" id="KW-0812">Transmembrane</keyword>
<evidence type="ECO:0000256" key="1">
    <source>
        <dbReference type="SAM" id="Phobius"/>
    </source>
</evidence>
<gene>
    <name evidence="2" type="ORF">FLJC2902T_10150</name>
</gene>
<keyword evidence="3" id="KW-1185">Reference proteome</keyword>
<dbReference type="Proteomes" id="UP000018004">
    <property type="component" value="Unassembled WGS sequence"/>
</dbReference>
<protein>
    <recommendedName>
        <fullName evidence="4">DUF4412 domain-containing protein</fullName>
    </recommendedName>
</protein>
<feature type="transmembrane region" description="Helical" evidence="1">
    <location>
        <begin position="26"/>
        <end position="46"/>
    </location>
</feature>
<dbReference type="STRING" id="1341181.FLJC2902T_10150"/>
<keyword evidence="1" id="KW-0472">Membrane</keyword>
<sequence>MINSLCSEKELVHLYVFKNQTIMKKISPFLIVILLLLGNVGSAQILEKIAKAVEKKTEEKTSKTSDKEKNQEAVVAAYGKNKADVSTVPEVYDFSWKYTMKITGDDGKTMFSDYYLEPNAEYYGAKMQQSKSDMFMIMDGKNKLMITSFVKGAEKMASASKMPDYSKTEEGADPKYSKFTYRSLPGKTILGYKCKGIEAVNESYVMTFYYTSEAKVSFAQTFGLQQNQSKTPDALKSFLKPGEKTLVMFVVMKDLTKGGKTTQMECVTLEKQALSFKKAEYKFM</sequence>
<reference evidence="2 3" key="1">
    <citation type="submission" date="2013-08" db="EMBL/GenBank/DDBJ databases">
        <title>Flavobacterium limnosediminis JC2902 genome sequencing.</title>
        <authorList>
            <person name="Lee K."/>
            <person name="Yi H."/>
            <person name="Park S."/>
            <person name="Chun J."/>
        </authorList>
    </citation>
    <scope>NUCLEOTIDE SEQUENCE [LARGE SCALE GENOMIC DNA]</scope>
    <source>
        <strain evidence="2 3">JC2902</strain>
    </source>
</reference>
<dbReference type="OrthoDB" id="1524221at2"/>
<evidence type="ECO:0000313" key="3">
    <source>
        <dbReference type="Proteomes" id="UP000018004"/>
    </source>
</evidence>
<accession>V6SS10</accession>
<dbReference type="eggNOG" id="ENOG50301D7">
    <property type="taxonomic scope" value="Bacteria"/>
</dbReference>
<name>V6SS10_9FLAO</name>
<comment type="caution">
    <text evidence="2">The sequence shown here is derived from an EMBL/GenBank/DDBJ whole genome shotgun (WGS) entry which is preliminary data.</text>
</comment>
<evidence type="ECO:0000313" key="2">
    <source>
        <dbReference type="EMBL" id="ESU28982.1"/>
    </source>
</evidence>
<dbReference type="AlphaFoldDB" id="V6SS10"/>
<dbReference type="RefSeq" id="WP_023578670.1">
    <property type="nucleotide sequence ID" value="NZ_AVGG01000003.1"/>
</dbReference>
<keyword evidence="1" id="KW-1133">Transmembrane helix</keyword>